<evidence type="ECO:0000256" key="13">
    <source>
        <dbReference type="ARBA" id="ARBA00034552"/>
    </source>
</evidence>
<keyword evidence="11" id="KW-0482">Metalloprotease</keyword>
<dbReference type="Pfam" id="PF08367">
    <property type="entry name" value="M16C_assoc"/>
    <property type="match status" value="1"/>
</dbReference>
<evidence type="ECO:0000313" key="17">
    <source>
        <dbReference type="EMBL" id="KAG2188838.1"/>
    </source>
</evidence>
<evidence type="ECO:0000256" key="6">
    <source>
        <dbReference type="ARBA" id="ARBA00020167"/>
    </source>
</evidence>
<dbReference type="Gene3D" id="3.30.830.10">
    <property type="entry name" value="Metalloenzyme, LuxS/M16 peptidase-like"/>
    <property type="match status" value="4"/>
</dbReference>
<evidence type="ECO:0000256" key="9">
    <source>
        <dbReference type="ARBA" id="ARBA00022801"/>
    </source>
</evidence>
<dbReference type="InterPro" id="IPR011249">
    <property type="entry name" value="Metalloenz_LuxS/M16"/>
</dbReference>
<evidence type="ECO:0000256" key="7">
    <source>
        <dbReference type="ARBA" id="ARBA00022670"/>
    </source>
</evidence>
<dbReference type="SMART" id="SM01264">
    <property type="entry name" value="M16C_associated"/>
    <property type="match status" value="1"/>
</dbReference>
<sequence>MPKQVCLPLRKIQLHASHIALCLPLDHVHYKAILKPGDQLKGYRVTETRTVPELQLTAIQLQHEKTGAKHLHVDRDDSNNVFAVGFSTPVSDSTGVPHILEHTTLCGSQKYPVRDPFFKMLNRSLATFMNAFTASDYTIYPFASANEVDFNNLRSVYMDAAFFPHLRKLDFKQEGWRLEHENPTDNKSPIVFKGVVYNEMKGQMSDSSYLFYQRAQQEMFPGTTYENVSGGDPKNITDLTHEGLVQFQKTFYHPSNSHFYTYGNLPLEQHLEAIDAQIRNFDPINVPNVNKVVTPWDGPREIVLPCAADPFGNSEKQTKLSLSYLTNNSTDVFETFAMRLLSYLMLDGHASPMYKALIESGLGAEFSANTGYDSSTMQSSFSVGLQGIKSSDIDTIKSTIQGVFEKAQQEGFDHNRVEAALHQMELSRKHKTADFGLSIMHGVSSGWFNGTNPADLLEVNTYIDRLRKELAQGGFFESRIEKYLLNNQHKLTFVMEPSSTFAAELSKEEQERLESKVSALTESDKKEIEERGLELLASQDKTEDLSCLPTLTLNDIPLKGKRTPLEHTAVGDTPVQWRTAATNGITYFRAISTSTGIPPELRVYLPLFCDALTSLGTKTKDMAIIDEEIRLFTGGLNASTLVSTSHSDLDHIEDGIALTGNCLDRNIDKMYDILETLVHETNFDDAQKLRTLIAMNAASMVNNVASSGHAYARRYASSTLTPAMSHAEVYGGMTQVDFMNKLASTEDLSDVISKLKLIGSLVLKQSSLRVAVTCDDEVVSKNEQALTKFLSSLSKDSVSVPSEPNVFVPQYGKTFFPLPFSVNFSAKVLRGVPYTHPDGAKLQVVSSLMTSHYLHREIREKNGAYGGGAQYAGLNGLFSFYSYRDPKTLETIDTYSKAVDWIAKRKFTEQEMTEAKLSIFQGVDAPISVSQEGLLQFTDGISDDIRSRRREQLLNVTEEDVKQAAHQYLAVPSETKQYSLAILGEQTDKISSQSGWNIRSWGDAPATPSTPAEEVSK</sequence>
<evidence type="ECO:0000256" key="10">
    <source>
        <dbReference type="ARBA" id="ARBA00022833"/>
    </source>
</evidence>
<gene>
    <name evidence="17" type="ORF">INT44_003978</name>
</gene>
<dbReference type="GO" id="GO:0016485">
    <property type="term" value="P:protein processing"/>
    <property type="evidence" value="ECO:0007669"/>
    <property type="project" value="TreeGrafter"/>
</dbReference>
<dbReference type="SUPFAM" id="SSF63411">
    <property type="entry name" value="LuxS/MPP-like metallohydrolase"/>
    <property type="match status" value="4"/>
</dbReference>
<dbReference type="Proteomes" id="UP000612746">
    <property type="component" value="Unassembled WGS sequence"/>
</dbReference>
<reference evidence="17" key="1">
    <citation type="submission" date="2020-12" db="EMBL/GenBank/DDBJ databases">
        <title>Metabolic potential, ecology and presence of endohyphal bacteria is reflected in genomic diversity of Mucoromycotina.</title>
        <authorList>
            <person name="Muszewska A."/>
            <person name="Okrasinska A."/>
            <person name="Steczkiewicz K."/>
            <person name="Drgas O."/>
            <person name="Orlowska M."/>
            <person name="Perlinska-Lenart U."/>
            <person name="Aleksandrzak-Piekarczyk T."/>
            <person name="Szatraj K."/>
            <person name="Zielenkiewicz U."/>
            <person name="Pilsyk S."/>
            <person name="Malc E."/>
            <person name="Mieczkowski P."/>
            <person name="Kruszewska J.S."/>
            <person name="Biernat P."/>
            <person name="Pawlowska J."/>
        </authorList>
    </citation>
    <scope>NUCLEOTIDE SEQUENCE</scope>
    <source>
        <strain evidence="17">WA0000051536</strain>
    </source>
</reference>
<protein>
    <recommendedName>
        <fullName evidence="6">Presequence protease, mitochondrial</fullName>
    </recommendedName>
    <alternativeName>
        <fullName evidence="13">Pitrilysin metalloproteinase</fullName>
    </alternativeName>
</protein>
<dbReference type="PANTHER" id="PTHR43016:SF13">
    <property type="entry name" value="PRESEQUENCE PROTEASE, MITOCHONDRIAL"/>
    <property type="match status" value="1"/>
</dbReference>
<keyword evidence="9" id="KW-0378">Hydrolase</keyword>
<evidence type="ECO:0000256" key="8">
    <source>
        <dbReference type="ARBA" id="ARBA00022723"/>
    </source>
</evidence>
<dbReference type="GO" id="GO:0004222">
    <property type="term" value="F:metalloendopeptidase activity"/>
    <property type="evidence" value="ECO:0007669"/>
    <property type="project" value="TreeGrafter"/>
</dbReference>
<dbReference type="InterPro" id="IPR007863">
    <property type="entry name" value="Peptidase_M16_C"/>
</dbReference>
<evidence type="ECO:0000256" key="4">
    <source>
        <dbReference type="ARBA" id="ARBA00007575"/>
    </source>
</evidence>
<dbReference type="Pfam" id="PF05193">
    <property type="entry name" value="Peptidase_M16_C"/>
    <property type="match status" value="1"/>
</dbReference>
<comment type="similarity">
    <text evidence="4">Belongs to the peptidase M16 family. PreP subfamily.</text>
</comment>
<dbReference type="GO" id="GO:0005758">
    <property type="term" value="C:mitochondrial intermembrane space"/>
    <property type="evidence" value="ECO:0007669"/>
    <property type="project" value="UniProtKB-SubCell"/>
</dbReference>
<evidence type="ECO:0000256" key="1">
    <source>
        <dbReference type="ARBA" id="ARBA00001947"/>
    </source>
</evidence>
<proteinExistence type="inferred from homology"/>
<dbReference type="FunFam" id="3.30.830.10:FF:000009">
    <property type="entry name" value="Presequence protease, mitochondrial"/>
    <property type="match status" value="1"/>
</dbReference>
<dbReference type="GO" id="GO:0005759">
    <property type="term" value="C:mitochondrial matrix"/>
    <property type="evidence" value="ECO:0007669"/>
    <property type="project" value="UniProtKB-SubCell"/>
</dbReference>
<name>A0A8H7QAF0_9FUNG</name>
<dbReference type="AlphaFoldDB" id="A0A8H7QAF0"/>
<dbReference type="FunFam" id="3.30.830.10:FF:000011">
    <property type="entry name" value="Presequence protease, mitochondrial"/>
    <property type="match status" value="1"/>
</dbReference>
<evidence type="ECO:0000259" key="16">
    <source>
        <dbReference type="SMART" id="SM01264"/>
    </source>
</evidence>
<comment type="cofactor">
    <cofactor evidence="1">
        <name>Zn(2+)</name>
        <dbReference type="ChEBI" id="CHEBI:29105"/>
    </cofactor>
</comment>
<comment type="subunit">
    <text evidence="5">Monomer and homodimer; homodimerization is induced by binding of the substrate.</text>
</comment>
<dbReference type="GO" id="GO:0046872">
    <property type="term" value="F:metal ion binding"/>
    <property type="evidence" value="ECO:0007669"/>
    <property type="project" value="UniProtKB-KW"/>
</dbReference>
<evidence type="ECO:0000256" key="15">
    <source>
        <dbReference type="SAM" id="MobiDB-lite"/>
    </source>
</evidence>
<comment type="subcellular location">
    <subcellularLocation>
        <location evidence="3">Mitochondrion intermembrane space</location>
    </subcellularLocation>
    <subcellularLocation>
        <location evidence="2">Mitochondrion matrix</location>
    </subcellularLocation>
</comment>
<comment type="caution">
    <text evidence="17">The sequence shown here is derived from an EMBL/GenBank/DDBJ whole genome shotgun (WGS) entry which is preliminary data.</text>
</comment>
<dbReference type="EMBL" id="JAEPRA010000001">
    <property type="protein sequence ID" value="KAG2188838.1"/>
    <property type="molecule type" value="Genomic_DNA"/>
</dbReference>
<dbReference type="PANTHER" id="PTHR43016">
    <property type="entry name" value="PRESEQUENCE PROTEASE"/>
    <property type="match status" value="1"/>
</dbReference>
<evidence type="ECO:0000256" key="12">
    <source>
        <dbReference type="ARBA" id="ARBA00023128"/>
    </source>
</evidence>
<dbReference type="InterPro" id="IPR055130">
    <property type="entry name" value="PreP_C"/>
</dbReference>
<evidence type="ECO:0000256" key="2">
    <source>
        <dbReference type="ARBA" id="ARBA00004305"/>
    </source>
</evidence>
<keyword evidence="7" id="KW-0645">Protease</keyword>
<dbReference type="Pfam" id="PF22516">
    <property type="entry name" value="PreP_C"/>
    <property type="match status" value="1"/>
</dbReference>
<dbReference type="InterPro" id="IPR013578">
    <property type="entry name" value="Peptidase_M16C_assoc"/>
</dbReference>
<organism evidence="17 18">
    <name type="scientific">Umbelopsis vinacea</name>
    <dbReference type="NCBI Taxonomy" id="44442"/>
    <lineage>
        <taxon>Eukaryota</taxon>
        <taxon>Fungi</taxon>
        <taxon>Fungi incertae sedis</taxon>
        <taxon>Mucoromycota</taxon>
        <taxon>Mucoromycotina</taxon>
        <taxon>Umbelopsidomycetes</taxon>
        <taxon>Umbelopsidales</taxon>
        <taxon>Umbelopsidaceae</taxon>
        <taxon>Umbelopsis</taxon>
    </lineage>
</organism>
<feature type="region of interest" description="Disordered" evidence="15">
    <location>
        <begin position="990"/>
        <end position="1017"/>
    </location>
</feature>
<dbReference type="OrthoDB" id="10250783at2759"/>
<comment type="function">
    <text evidence="14">Degrades mitochondrial transit peptides after their cleavage in the intermembrane space or in the matrix, and presequence peptides; clearance of these peptides is required to keep the presequence processing machinery running. Preferentially cleaves the N-terminal side of paired basic amino acid residues. Also degrades other unstructured peptides. May function as an ATP-dependent peptidase as opposed to a metalloendopeptidase.</text>
</comment>
<feature type="domain" description="Peptidase M16C associated" evidence="16">
    <location>
        <begin position="495"/>
        <end position="742"/>
    </location>
</feature>
<evidence type="ECO:0000313" key="18">
    <source>
        <dbReference type="Proteomes" id="UP000612746"/>
    </source>
</evidence>
<evidence type="ECO:0000256" key="14">
    <source>
        <dbReference type="ARBA" id="ARBA00045897"/>
    </source>
</evidence>
<keyword evidence="18" id="KW-1185">Reference proteome</keyword>
<keyword evidence="8" id="KW-0479">Metal-binding</keyword>
<keyword evidence="10" id="KW-0862">Zinc</keyword>
<evidence type="ECO:0000256" key="11">
    <source>
        <dbReference type="ARBA" id="ARBA00023049"/>
    </source>
</evidence>
<dbReference type="FunFam" id="3.30.830.10:FF:000020">
    <property type="entry name" value="Mitochondrial presequence protease"/>
    <property type="match status" value="1"/>
</dbReference>
<evidence type="ECO:0000256" key="5">
    <source>
        <dbReference type="ARBA" id="ARBA00011853"/>
    </source>
</evidence>
<keyword evidence="12" id="KW-0496">Mitochondrion</keyword>
<accession>A0A8H7QAF0</accession>
<evidence type="ECO:0000256" key="3">
    <source>
        <dbReference type="ARBA" id="ARBA00004569"/>
    </source>
</evidence>